<reference evidence="7 8" key="1">
    <citation type="submission" date="2018-06" db="EMBL/GenBank/DDBJ databases">
        <title>Extensive metabolic versatility and redundancy in microbially diverse, dynamic hydrothermal sediments.</title>
        <authorList>
            <person name="Dombrowski N."/>
            <person name="Teske A."/>
            <person name="Baker B.J."/>
        </authorList>
    </citation>
    <scope>NUCLEOTIDE SEQUENCE [LARGE SCALE GENOMIC DNA]</scope>
    <source>
        <strain evidence="7">B35_G9</strain>
    </source>
</reference>
<evidence type="ECO:0000256" key="5">
    <source>
        <dbReference type="ARBA" id="ARBA00022833"/>
    </source>
</evidence>
<dbReference type="GO" id="GO:0040029">
    <property type="term" value="P:epigenetic regulation of gene expression"/>
    <property type="evidence" value="ECO:0007669"/>
    <property type="project" value="TreeGrafter"/>
</dbReference>
<dbReference type="PRINTS" id="PR01270">
    <property type="entry name" value="HDASUPER"/>
</dbReference>
<dbReference type="Pfam" id="PF00850">
    <property type="entry name" value="Hist_deacetyl"/>
    <property type="match status" value="1"/>
</dbReference>
<dbReference type="PANTHER" id="PTHR10625:SF17">
    <property type="entry name" value="HISTONE DEACETYLASE 8"/>
    <property type="match status" value="1"/>
</dbReference>
<gene>
    <name evidence="7" type="ORF">DRP44_04310</name>
</gene>
<evidence type="ECO:0000256" key="2">
    <source>
        <dbReference type="ARBA" id="ARBA00005947"/>
    </source>
</evidence>
<organism evidence="7 8">
    <name type="scientific">candidate division TA06 bacterium</name>
    <dbReference type="NCBI Taxonomy" id="2250710"/>
    <lineage>
        <taxon>Bacteria</taxon>
        <taxon>Bacteria division TA06</taxon>
    </lineage>
</organism>
<dbReference type="Proteomes" id="UP000282321">
    <property type="component" value="Unassembled WGS sequence"/>
</dbReference>
<evidence type="ECO:0000313" key="7">
    <source>
        <dbReference type="EMBL" id="RKX66355.1"/>
    </source>
</evidence>
<feature type="domain" description="Histone deacetylase" evidence="6">
    <location>
        <begin position="28"/>
        <end position="325"/>
    </location>
</feature>
<comment type="similarity">
    <text evidence="2">Belongs to the histone deacetylase family.</text>
</comment>
<dbReference type="GO" id="GO:0016787">
    <property type="term" value="F:hydrolase activity"/>
    <property type="evidence" value="ECO:0007669"/>
    <property type="project" value="UniProtKB-KW"/>
</dbReference>
<dbReference type="InterPro" id="IPR037138">
    <property type="entry name" value="His_deacetylse_dom_sf"/>
</dbReference>
<evidence type="ECO:0000256" key="3">
    <source>
        <dbReference type="ARBA" id="ARBA00022723"/>
    </source>
</evidence>
<dbReference type="AlphaFoldDB" id="A0A660S9V1"/>
<dbReference type="InterPro" id="IPR023801">
    <property type="entry name" value="His_deacetylse_dom"/>
</dbReference>
<keyword evidence="4" id="KW-0378">Hydrolase</keyword>
<name>A0A660S9V1_UNCT6</name>
<dbReference type="GO" id="GO:0004407">
    <property type="term" value="F:histone deacetylase activity"/>
    <property type="evidence" value="ECO:0007669"/>
    <property type="project" value="TreeGrafter"/>
</dbReference>
<dbReference type="InterPro" id="IPR000286">
    <property type="entry name" value="HDACs"/>
</dbReference>
<dbReference type="EMBL" id="QNBC01000046">
    <property type="protein sequence ID" value="RKX66355.1"/>
    <property type="molecule type" value="Genomic_DNA"/>
</dbReference>
<accession>A0A660S9V1</accession>
<comment type="cofactor">
    <cofactor evidence="1">
        <name>Zn(2+)</name>
        <dbReference type="ChEBI" id="CHEBI:29105"/>
    </cofactor>
</comment>
<proteinExistence type="inferred from homology"/>
<evidence type="ECO:0000256" key="1">
    <source>
        <dbReference type="ARBA" id="ARBA00001947"/>
    </source>
</evidence>
<evidence type="ECO:0000313" key="8">
    <source>
        <dbReference type="Proteomes" id="UP000282321"/>
    </source>
</evidence>
<dbReference type="Gene3D" id="3.40.800.20">
    <property type="entry name" value="Histone deacetylase domain"/>
    <property type="match status" value="1"/>
</dbReference>
<keyword evidence="3" id="KW-0479">Metal-binding</keyword>
<comment type="caution">
    <text evidence="7">The sequence shown here is derived from an EMBL/GenBank/DDBJ whole genome shotgun (WGS) entry which is preliminary data.</text>
</comment>
<protein>
    <recommendedName>
        <fullName evidence="6">Histone deacetylase domain-containing protein</fullName>
    </recommendedName>
</protein>
<evidence type="ECO:0000256" key="4">
    <source>
        <dbReference type="ARBA" id="ARBA00022801"/>
    </source>
</evidence>
<dbReference type="InterPro" id="IPR023696">
    <property type="entry name" value="Ureohydrolase_dom_sf"/>
</dbReference>
<evidence type="ECO:0000259" key="6">
    <source>
        <dbReference type="Pfam" id="PF00850"/>
    </source>
</evidence>
<dbReference type="GO" id="GO:0046872">
    <property type="term" value="F:metal ion binding"/>
    <property type="evidence" value="ECO:0007669"/>
    <property type="project" value="UniProtKB-KW"/>
</dbReference>
<keyword evidence="5" id="KW-0862">Zinc</keyword>
<sequence>MRVFVPKIHGLHSPEYEFNDSKLIKYQEPPDRIDKIVERLSINHRYIVTEVTGKEKLSKNGVHFDKMIEIFENIRTDKYLIPDTFNIKRIEKEPEECSAKLGMYLFDTATPFGPNTADVLRNSFMTIKEAVNHIKKTKENVYVAIRPPGHHAGYDFFGGYCYMNNAAIAAVRLKKTGKVAILDIDYHHGNGTQDIFYYSDVLYVSLHADPATEFPYYWGYAEESGEGEGYGYNVNIPLARGTKRQDYLMALRNALEIISGYSPTFLILSLGLDIYRGDPLGTFDIDRDGLNEIGVLIRVLGVPVLIVQEGGYAIDEIGDNIEAILEPFS</sequence>
<dbReference type="PANTHER" id="PTHR10625">
    <property type="entry name" value="HISTONE DEACETYLASE HDAC1-RELATED"/>
    <property type="match status" value="1"/>
</dbReference>
<dbReference type="SUPFAM" id="SSF52768">
    <property type="entry name" value="Arginase/deacetylase"/>
    <property type="match status" value="1"/>
</dbReference>